<proteinExistence type="predicted"/>
<gene>
    <name evidence="2" type="ORF">V6N12_001428</name>
</gene>
<feature type="compositionally biased region" description="Basic and acidic residues" evidence="1">
    <location>
        <begin position="8"/>
        <end position="22"/>
    </location>
</feature>
<dbReference type="EMBL" id="JBBPBM010001163">
    <property type="protein sequence ID" value="KAK8486573.1"/>
    <property type="molecule type" value="Genomic_DNA"/>
</dbReference>
<dbReference type="Proteomes" id="UP001472677">
    <property type="component" value="Unassembled WGS sequence"/>
</dbReference>
<organism evidence="2 3">
    <name type="scientific">Hibiscus sabdariffa</name>
    <name type="common">roselle</name>
    <dbReference type="NCBI Taxonomy" id="183260"/>
    <lineage>
        <taxon>Eukaryota</taxon>
        <taxon>Viridiplantae</taxon>
        <taxon>Streptophyta</taxon>
        <taxon>Embryophyta</taxon>
        <taxon>Tracheophyta</taxon>
        <taxon>Spermatophyta</taxon>
        <taxon>Magnoliopsida</taxon>
        <taxon>eudicotyledons</taxon>
        <taxon>Gunneridae</taxon>
        <taxon>Pentapetalae</taxon>
        <taxon>rosids</taxon>
        <taxon>malvids</taxon>
        <taxon>Malvales</taxon>
        <taxon>Malvaceae</taxon>
        <taxon>Malvoideae</taxon>
        <taxon>Hibiscus</taxon>
    </lineage>
</organism>
<dbReference type="PANTHER" id="PTHR34427">
    <property type="entry name" value="DUF4283 DOMAIN PROTEIN"/>
    <property type="match status" value="1"/>
</dbReference>
<evidence type="ECO:0000256" key="1">
    <source>
        <dbReference type="SAM" id="MobiDB-lite"/>
    </source>
</evidence>
<name>A0ABR2A161_9ROSI</name>
<protein>
    <recommendedName>
        <fullName evidence="4">DUF4283 domain-containing protein</fullName>
    </recommendedName>
</protein>
<comment type="caution">
    <text evidence="2">The sequence shown here is derived from an EMBL/GenBank/DDBJ whole genome shotgun (WGS) entry which is preliminary data.</text>
</comment>
<feature type="compositionally biased region" description="Polar residues" evidence="1">
    <location>
        <begin position="23"/>
        <end position="42"/>
    </location>
</feature>
<evidence type="ECO:0000313" key="2">
    <source>
        <dbReference type="EMBL" id="KAK8486573.1"/>
    </source>
</evidence>
<feature type="region of interest" description="Disordered" evidence="1">
    <location>
        <begin position="1"/>
        <end position="47"/>
    </location>
</feature>
<accession>A0ABR2A161</accession>
<evidence type="ECO:0008006" key="4">
    <source>
        <dbReference type="Google" id="ProtNLM"/>
    </source>
</evidence>
<reference evidence="2 3" key="1">
    <citation type="journal article" date="2024" name="G3 (Bethesda)">
        <title>Genome assembly of Hibiscus sabdariffa L. provides insights into metabolisms of medicinal natural products.</title>
        <authorList>
            <person name="Kim T."/>
        </authorList>
    </citation>
    <scope>NUCLEOTIDE SEQUENCE [LARGE SCALE GENOMIC DNA]</scope>
    <source>
        <strain evidence="2">TK-2024</strain>
        <tissue evidence="2">Old leaves</tissue>
    </source>
</reference>
<evidence type="ECO:0000313" key="3">
    <source>
        <dbReference type="Proteomes" id="UP001472677"/>
    </source>
</evidence>
<sequence>MTVGDDTWEARDRSDGSREVQRFQRNSSTTTPLRINKGSMTKQGDGRKSLKPFVLVSLSRWPMKEGGGGVLIERPSDPPQGVVRADTTTLGIVESRDVCPRRSVEGRVDDAKLVILQTCTIGWVKEAWSQTVAPDSHRAWISNSGLPIHLWSEGAFRNIAGLWGSYLRVDAATEEPSSFERARVLLKTSFLGRIDEVVHVTVQGSLYAVVIQEAELVWVPAVEDREVESELEMGEKSNKVSVASPQLNVPSKQVRRLPRGGCGGVCSAGDVAIAAVGDRTRVSVDAVLNPELEGDRDSPIGLLECGESNLNAAGSLGCNARASSSSSSSPLAVVGVAGATLAPVLGAVSGGLRKVKSMNCLVEALASPEQSQVVAAARSHKGLGRPAKNRDLIEVGSDIVNASLIDSDIQGRIDGVDEDVASRG</sequence>
<dbReference type="PANTHER" id="PTHR34427:SF5">
    <property type="entry name" value="DUF4283 DOMAIN-CONTAINING PROTEIN"/>
    <property type="match status" value="1"/>
</dbReference>
<keyword evidence="3" id="KW-1185">Reference proteome</keyword>